<dbReference type="Pfam" id="PF00534">
    <property type="entry name" value="Glycos_transf_1"/>
    <property type="match status" value="1"/>
</dbReference>
<accession>A0A5M8QNA1</accession>
<comment type="caution">
    <text evidence="3">The sequence shown here is derived from an EMBL/GenBank/DDBJ whole genome shotgun (WGS) entry which is preliminary data.</text>
</comment>
<dbReference type="Gene3D" id="3.40.50.2000">
    <property type="entry name" value="Glycogen Phosphorylase B"/>
    <property type="match status" value="2"/>
</dbReference>
<dbReference type="GO" id="GO:0016757">
    <property type="term" value="F:glycosyltransferase activity"/>
    <property type="evidence" value="ECO:0007669"/>
    <property type="project" value="UniProtKB-KW"/>
</dbReference>
<dbReference type="RefSeq" id="WP_149097236.1">
    <property type="nucleotide sequence ID" value="NZ_BMMG01000001.1"/>
</dbReference>
<dbReference type="EC" id="2.4.-.-" evidence="4"/>
<organism evidence="3 5">
    <name type="scientific">Rufibacter glacialis</name>
    <dbReference type="NCBI Taxonomy" id="1259555"/>
    <lineage>
        <taxon>Bacteria</taxon>
        <taxon>Pseudomonadati</taxon>
        <taxon>Bacteroidota</taxon>
        <taxon>Cytophagia</taxon>
        <taxon>Cytophagales</taxon>
        <taxon>Hymenobacteraceae</taxon>
        <taxon>Rufibacter</taxon>
    </lineage>
</organism>
<evidence type="ECO:0000313" key="6">
    <source>
        <dbReference type="Proteomes" id="UP001570846"/>
    </source>
</evidence>
<dbReference type="EMBL" id="VKKZ01000010">
    <property type="protein sequence ID" value="KAA6437615.1"/>
    <property type="molecule type" value="Genomic_DNA"/>
</dbReference>
<evidence type="ECO:0000313" key="3">
    <source>
        <dbReference type="EMBL" id="KAA6437615.1"/>
    </source>
</evidence>
<evidence type="ECO:0000313" key="5">
    <source>
        <dbReference type="Proteomes" id="UP000323866"/>
    </source>
</evidence>
<dbReference type="Proteomes" id="UP001570846">
    <property type="component" value="Unassembled WGS sequence"/>
</dbReference>
<protein>
    <submittedName>
        <fullName evidence="3">Glycosyltransferase family 4 protein</fullName>
        <ecNumber evidence="4">2.4.-.-</ecNumber>
    </submittedName>
</protein>
<evidence type="ECO:0000259" key="2">
    <source>
        <dbReference type="Pfam" id="PF13439"/>
    </source>
</evidence>
<dbReference type="SUPFAM" id="SSF53756">
    <property type="entry name" value="UDP-Glycosyltransferase/glycogen phosphorylase"/>
    <property type="match status" value="1"/>
</dbReference>
<dbReference type="CDD" id="cd03801">
    <property type="entry name" value="GT4_PimA-like"/>
    <property type="match status" value="1"/>
</dbReference>
<keyword evidence="4" id="KW-0328">Glycosyltransferase</keyword>
<reference evidence="3 5" key="2">
    <citation type="submission" date="2019-09" db="EMBL/GenBank/DDBJ databases">
        <title>A bacterium isolated from glacier soil.</title>
        <authorList>
            <person name="Liu Q."/>
        </authorList>
    </citation>
    <scope>NUCLEOTIDE SEQUENCE [LARGE SCALE GENOMIC DNA]</scope>
    <source>
        <strain evidence="3 5">MDT1-10-3</strain>
    </source>
</reference>
<dbReference type="InterPro" id="IPR001296">
    <property type="entry name" value="Glyco_trans_1"/>
</dbReference>
<name>A0A5M8QNA1_9BACT</name>
<dbReference type="InterPro" id="IPR028098">
    <property type="entry name" value="Glyco_trans_4-like_N"/>
</dbReference>
<evidence type="ECO:0000259" key="1">
    <source>
        <dbReference type="Pfam" id="PF00534"/>
    </source>
</evidence>
<feature type="domain" description="Glycosyl transferase family 1" evidence="1">
    <location>
        <begin position="193"/>
        <end position="355"/>
    </location>
</feature>
<dbReference type="PANTHER" id="PTHR12526">
    <property type="entry name" value="GLYCOSYLTRANSFERASE"/>
    <property type="match status" value="1"/>
</dbReference>
<dbReference type="Proteomes" id="UP000323866">
    <property type="component" value="Unassembled WGS sequence"/>
</dbReference>
<keyword evidence="6" id="KW-1185">Reference proteome</keyword>
<dbReference type="AlphaFoldDB" id="A0A5M8QNA1"/>
<dbReference type="Pfam" id="PF13439">
    <property type="entry name" value="Glyco_transf_4"/>
    <property type="match status" value="1"/>
</dbReference>
<evidence type="ECO:0000313" key="4">
    <source>
        <dbReference type="EMBL" id="MFA1772732.1"/>
    </source>
</evidence>
<dbReference type="PANTHER" id="PTHR12526:SF630">
    <property type="entry name" value="GLYCOSYLTRANSFERASE"/>
    <property type="match status" value="1"/>
</dbReference>
<gene>
    <name evidence="4" type="ORF">ACD591_15640</name>
    <name evidence="3" type="ORF">FOE74_03700</name>
</gene>
<reference evidence="3 5" key="1">
    <citation type="submission" date="2019-07" db="EMBL/GenBank/DDBJ databases">
        <authorList>
            <person name="Qu J.-H."/>
        </authorList>
    </citation>
    <scope>NUCLEOTIDE SEQUENCE [LARGE SCALE GENOMIC DNA]</scope>
    <source>
        <strain evidence="3 5">MDT1-10-3</strain>
    </source>
</reference>
<dbReference type="EMBL" id="JBGOGF010000008">
    <property type="protein sequence ID" value="MFA1772732.1"/>
    <property type="molecule type" value="Genomic_DNA"/>
</dbReference>
<feature type="domain" description="Glycosyltransferase subfamily 4-like N-terminal" evidence="2">
    <location>
        <begin position="64"/>
        <end position="164"/>
    </location>
</feature>
<keyword evidence="3" id="KW-0808">Transferase</keyword>
<dbReference type="OrthoDB" id="596635at2"/>
<reference evidence="4 6" key="3">
    <citation type="submission" date="2024-08" db="EMBL/GenBank/DDBJ databases">
        <authorList>
            <person name="Wei W."/>
        </authorList>
    </citation>
    <scope>NUCLEOTIDE SEQUENCE [LARGE SCALE GENOMIC DNA]</scope>
    <source>
        <strain evidence="4 6">XU2</strain>
    </source>
</reference>
<proteinExistence type="predicted"/>
<sequence>MGRSYRKCIIIVDNAIAITGALKASVASSLELRDRFNFIYVLPSGSTSASLIKEAGFAIYFLPFVEISRRPIDLLRYLPQLFINSLRLNKILKKEGASILHMNDFFNMTGVLSRLLGNNAALVTHVRRMPFSFPRPFGGVWTRLNKKFSDKIICVSQAVLNHFENEPKAILVYDRALVEEKLPAKVVDHINQPQEIKFLYLSNYIQGKGQDKCLKAFISCFKKNNRIRLKFVGGDMGLKKNQEFKKSLEETVHQNRLEQIVTFCDFTYDIEKEIKDADVMLNFSESESFSLTCFESLYFGTPLIATDCGGPAELFENGVSGILVPVNDVSAMEKAILHLADSPAKLATFASEAKQYVRQKFDKVNTTQKLGTIYQSISR</sequence>